<evidence type="ECO:0000256" key="2">
    <source>
        <dbReference type="ARBA" id="ARBA00003717"/>
    </source>
</evidence>
<dbReference type="InterPro" id="IPR026904">
    <property type="entry name" value="MnmG_C"/>
</dbReference>
<protein>
    <recommendedName>
        <fullName evidence="4 12">tRNA uridine 5-carboxymethylaminomethyl modification enzyme MnmG</fullName>
    </recommendedName>
    <alternativeName>
        <fullName evidence="11 12">Glucose-inhibited division protein A</fullName>
    </alternativeName>
</protein>
<evidence type="ECO:0000256" key="8">
    <source>
        <dbReference type="ARBA" id="ARBA00022827"/>
    </source>
</evidence>
<dbReference type="EMBL" id="JALGBI010000003">
    <property type="protein sequence ID" value="MCJ0765611.1"/>
    <property type="molecule type" value="Genomic_DNA"/>
</dbReference>
<dbReference type="GO" id="GO:0050660">
    <property type="term" value="F:flavin adenine dinucleotide binding"/>
    <property type="evidence" value="ECO:0007669"/>
    <property type="project" value="UniProtKB-UniRule"/>
</dbReference>
<dbReference type="GO" id="GO:0005829">
    <property type="term" value="C:cytosol"/>
    <property type="evidence" value="ECO:0007669"/>
    <property type="project" value="TreeGrafter"/>
</dbReference>
<dbReference type="Gene3D" id="1.10.10.1800">
    <property type="entry name" value="tRNA uridine 5-carboxymethylaminomethyl modification enzyme MnmG/GidA"/>
    <property type="match status" value="1"/>
</dbReference>
<evidence type="ECO:0000313" key="14">
    <source>
        <dbReference type="EMBL" id="MCJ0765611.1"/>
    </source>
</evidence>
<dbReference type="InterPro" id="IPR047001">
    <property type="entry name" value="MnmG_C_subdom"/>
</dbReference>
<name>A0A9X1VXH9_9BURK</name>
<keyword evidence="9 12" id="KW-0520">NAD</keyword>
<dbReference type="SMART" id="SM01228">
    <property type="entry name" value="GIDA_assoc_3"/>
    <property type="match status" value="1"/>
</dbReference>
<reference evidence="14" key="1">
    <citation type="submission" date="2022-03" db="EMBL/GenBank/DDBJ databases">
        <authorList>
            <person name="Woo C.Y."/>
        </authorList>
    </citation>
    <scope>NUCLEOTIDE SEQUENCE</scope>
    <source>
        <strain evidence="14">CYS-02</strain>
    </source>
</reference>
<comment type="caution">
    <text evidence="14">The sequence shown here is derived from an EMBL/GenBank/DDBJ whole genome shotgun (WGS) entry which is preliminary data.</text>
</comment>
<dbReference type="InterPro" id="IPR036188">
    <property type="entry name" value="FAD/NAD-bd_sf"/>
</dbReference>
<dbReference type="FunFam" id="3.50.50.60:FF:000002">
    <property type="entry name" value="tRNA uridine 5-carboxymethylaminomethyl modification enzyme MnmG"/>
    <property type="match status" value="1"/>
</dbReference>
<dbReference type="PANTHER" id="PTHR11806">
    <property type="entry name" value="GLUCOSE INHIBITED DIVISION PROTEIN A"/>
    <property type="match status" value="1"/>
</dbReference>
<accession>A0A9X1VXH9</accession>
<evidence type="ECO:0000256" key="12">
    <source>
        <dbReference type="HAMAP-Rule" id="MF_00129"/>
    </source>
</evidence>
<dbReference type="InterPro" id="IPR044920">
    <property type="entry name" value="MnmG_C_subdom_sf"/>
</dbReference>
<keyword evidence="6 12" id="KW-0285">Flavoprotein</keyword>
<dbReference type="Pfam" id="PF21680">
    <property type="entry name" value="GIDA_C_1st"/>
    <property type="match status" value="1"/>
</dbReference>
<gene>
    <name evidence="12 14" type="primary">mnmG</name>
    <name evidence="12" type="synonym">gidA</name>
    <name evidence="14" type="ORF">MMF98_20550</name>
</gene>
<dbReference type="HAMAP" id="MF_00129">
    <property type="entry name" value="MnmG_GidA"/>
    <property type="match status" value="1"/>
</dbReference>
<dbReference type="NCBIfam" id="TIGR00136">
    <property type="entry name" value="mnmG_gidA"/>
    <property type="match status" value="1"/>
</dbReference>
<dbReference type="Gene3D" id="1.10.150.570">
    <property type="entry name" value="GidA associated domain, C-terminal subdomain"/>
    <property type="match status" value="1"/>
</dbReference>
<evidence type="ECO:0000259" key="13">
    <source>
        <dbReference type="SMART" id="SM01228"/>
    </source>
</evidence>
<comment type="caution">
    <text evidence="12">Lacks conserved residue(s) required for the propagation of feature annotation.</text>
</comment>
<dbReference type="FunFam" id="3.50.50.60:FF:000010">
    <property type="entry name" value="tRNA uridine 5-carboxymethylaminomethyl modification enzyme MnmG"/>
    <property type="match status" value="1"/>
</dbReference>
<dbReference type="GO" id="GO:0002098">
    <property type="term" value="P:tRNA wobble uridine modification"/>
    <property type="evidence" value="ECO:0007669"/>
    <property type="project" value="InterPro"/>
</dbReference>
<dbReference type="Pfam" id="PF13932">
    <property type="entry name" value="SAM_GIDA_C"/>
    <property type="match status" value="1"/>
</dbReference>
<evidence type="ECO:0000313" key="15">
    <source>
        <dbReference type="Proteomes" id="UP001139447"/>
    </source>
</evidence>
<evidence type="ECO:0000256" key="11">
    <source>
        <dbReference type="ARBA" id="ARBA00031800"/>
    </source>
</evidence>
<dbReference type="FunFam" id="1.10.150.570:FF:000001">
    <property type="entry name" value="tRNA uridine 5-carboxymethylaminomethyl modification enzyme MnmG"/>
    <property type="match status" value="1"/>
</dbReference>
<keyword evidence="5 12" id="KW-0963">Cytoplasm</keyword>
<evidence type="ECO:0000256" key="7">
    <source>
        <dbReference type="ARBA" id="ARBA00022694"/>
    </source>
</evidence>
<dbReference type="Proteomes" id="UP001139447">
    <property type="component" value="Unassembled WGS sequence"/>
</dbReference>
<evidence type="ECO:0000256" key="4">
    <source>
        <dbReference type="ARBA" id="ARBA00020461"/>
    </source>
</evidence>
<evidence type="ECO:0000256" key="5">
    <source>
        <dbReference type="ARBA" id="ARBA00022490"/>
    </source>
</evidence>
<feature type="binding site" evidence="12">
    <location>
        <begin position="13"/>
        <end position="18"/>
    </location>
    <ligand>
        <name>FAD</name>
        <dbReference type="ChEBI" id="CHEBI:57692"/>
    </ligand>
</feature>
<dbReference type="InterPro" id="IPR004416">
    <property type="entry name" value="MnmG"/>
</dbReference>
<evidence type="ECO:0000256" key="1">
    <source>
        <dbReference type="ARBA" id="ARBA00001974"/>
    </source>
</evidence>
<dbReference type="AlphaFoldDB" id="A0A9X1VXH9"/>
<evidence type="ECO:0000256" key="9">
    <source>
        <dbReference type="ARBA" id="ARBA00023027"/>
    </source>
</evidence>
<dbReference type="InterPro" id="IPR002218">
    <property type="entry name" value="MnmG-rel"/>
</dbReference>
<dbReference type="InterPro" id="IPR049312">
    <property type="entry name" value="GIDA_C_N"/>
</dbReference>
<feature type="domain" description="tRNA uridine 5-carboxymethylaminomethyl modification enzyme C-terminal subdomain" evidence="13">
    <location>
        <begin position="561"/>
        <end position="632"/>
    </location>
</feature>
<proteinExistence type="inferred from homology"/>
<dbReference type="Pfam" id="PF01134">
    <property type="entry name" value="GIDA"/>
    <property type="match status" value="1"/>
</dbReference>
<comment type="similarity">
    <text evidence="3 12">Belongs to the MnmG family.</text>
</comment>
<dbReference type="PANTHER" id="PTHR11806:SF0">
    <property type="entry name" value="PROTEIN MTO1 HOMOLOG, MITOCHONDRIAL"/>
    <property type="match status" value="1"/>
</dbReference>
<comment type="subunit">
    <text evidence="10 12">Homodimer. Heterotetramer of two MnmE and two MnmG subunits.</text>
</comment>
<evidence type="ECO:0000256" key="3">
    <source>
        <dbReference type="ARBA" id="ARBA00007653"/>
    </source>
</evidence>
<dbReference type="PROSITE" id="PS01281">
    <property type="entry name" value="GIDA_2"/>
    <property type="match status" value="1"/>
</dbReference>
<comment type="function">
    <text evidence="2 12">NAD-binding protein involved in the addition of a carboxymethylaminomethyl (cmnm) group at the wobble position (U34) of certain tRNAs, forming tRNA-cmnm(5)s(2)U34.</text>
</comment>
<organism evidence="14 15">
    <name type="scientific">Variovorax terrae</name>
    <dbReference type="NCBI Taxonomy" id="2923278"/>
    <lineage>
        <taxon>Bacteria</taxon>
        <taxon>Pseudomonadati</taxon>
        <taxon>Pseudomonadota</taxon>
        <taxon>Betaproteobacteria</taxon>
        <taxon>Burkholderiales</taxon>
        <taxon>Comamonadaceae</taxon>
        <taxon>Variovorax</taxon>
    </lineage>
</organism>
<dbReference type="InterPro" id="IPR020595">
    <property type="entry name" value="MnmG-rel_CS"/>
</dbReference>
<feature type="binding site" evidence="12">
    <location>
        <begin position="280"/>
        <end position="294"/>
    </location>
    <ligand>
        <name>NAD(+)</name>
        <dbReference type="ChEBI" id="CHEBI:57540"/>
    </ligand>
</feature>
<dbReference type="GO" id="GO:0030488">
    <property type="term" value="P:tRNA methylation"/>
    <property type="evidence" value="ECO:0007669"/>
    <property type="project" value="TreeGrafter"/>
</dbReference>
<comment type="subcellular location">
    <subcellularLocation>
        <location evidence="12">Cytoplasm</location>
    </subcellularLocation>
</comment>
<keyword evidence="8 12" id="KW-0274">FAD</keyword>
<sequence length="655" mass="71994">MLYPETFDVIVVGGGHAGTEAALAAARMGSKTLLLTHNIETLGQMSCNPSIGGIGKGHLVKEVDALGGAMGIATDEGGIQFRILNSSKGPAVRATRAQADRILYKAAIRRRLENQPNLWLFQQAVDDLVVEGDRVVGAVTQVGITFRSRTVVLTAGTFLDGKIHVGLNNYAAGRAGDPPAVSLSARLKELKLPQARLKTGTPPRIDGRSIDFSKCTEQPGDGMPGGVGNEVPVFSFMGNADMHPHQVPCWITHTNERTHEIIRSGFDRSPMFTGKIEGVGPRYCPSVEDKINRFADKDSHQIFLEPEGLTTNEYYPNGISTSLPFDIQYALVRSMPGLENAHILRPGYAIEYDYFDPRSLKSSFETRQINGLFFAGQINGTTGYEEAAAQGLFAGINAALQCRGEAAWLPRRDEAYLGVLVDDLITKGVTEPYRMFTSRAEFRLQLREDNADMRLTETGRKLGLVDDARWDAFSRKRDAVSRETERLKSIWVSPKNLPAAESERVLGKAIEHEYNLADLLRRPDVSYESLMSLDGGRFVSSDVSRETSEGRVVIEQVEIAAKYSGYIDRQKDEVERAAHYENLRLPAELDYLQVSALSIEARQKLHKHRPETLGQASRISGITPAAISLLLIHLKRGKFKGFAGEPANDIGKVAA</sequence>
<evidence type="ECO:0000256" key="6">
    <source>
        <dbReference type="ARBA" id="ARBA00022630"/>
    </source>
</evidence>
<keyword evidence="7 12" id="KW-0819">tRNA processing</keyword>
<dbReference type="SUPFAM" id="SSF51905">
    <property type="entry name" value="FAD/NAD(P)-binding domain"/>
    <property type="match status" value="1"/>
</dbReference>
<comment type="cofactor">
    <cofactor evidence="1 12">
        <name>FAD</name>
        <dbReference type="ChEBI" id="CHEBI:57692"/>
    </cofactor>
</comment>
<dbReference type="InterPro" id="IPR040131">
    <property type="entry name" value="MnmG_N"/>
</dbReference>
<dbReference type="FunFam" id="1.10.10.1800:FF:000001">
    <property type="entry name" value="tRNA uridine 5-carboxymethylaminomethyl modification enzyme MnmG"/>
    <property type="match status" value="1"/>
</dbReference>
<keyword evidence="15" id="KW-1185">Reference proteome</keyword>
<dbReference type="PROSITE" id="PS01280">
    <property type="entry name" value="GIDA_1"/>
    <property type="match status" value="1"/>
</dbReference>
<evidence type="ECO:0000256" key="10">
    <source>
        <dbReference type="ARBA" id="ARBA00025948"/>
    </source>
</evidence>
<dbReference type="RefSeq" id="WP_243309195.1">
    <property type="nucleotide sequence ID" value="NZ_JALGBI010000003.1"/>
</dbReference>
<dbReference type="Gene3D" id="3.50.50.60">
    <property type="entry name" value="FAD/NAD(P)-binding domain"/>
    <property type="match status" value="2"/>
</dbReference>